<protein>
    <submittedName>
        <fullName evidence="3">Glycosyltransferase family 1 protein</fullName>
    </submittedName>
</protein>
<sequence>MECKTEKTLSGGEEGFPSLKMKSQNKIAIVVQRCGININAGAEVYALKLAEGLALKKQNIEILTSQSDDYISWNNKLPTYEDCQIENNNFQIKRFPVQHDRQRVVFGVVKRFIFFTQKYISIAYKLLSPLLDYIFLKSQGPWCPKLWEYLENNAQSYSLIIVKSYLYAPNYYAIRKSHKKTKVLFIVTAHNEPEFNLNFVNKMIENSDTLAFVSIAEKNLCYTLKPFSQQKPYIILPPGFNNEIPVQSDTDNRILHLSDKKFFTYIGRIDKNKNVNFIFENTPKNCLVVFAGELKIEFPKDERFVYLGRVSEREKFFLLEKSIALLMVSMREAYSIITAEAIKYKCLVLALRGCEPIEELIERYGGYLCTEENYSEVMLNLWNNPNYFDRKFIKSDLINIEKSYLHNADKIINLT</sequence>
<dbReference type="GO" id="GO:0016757">
    <property type="term" value="F:glycosyltransferase activity"/>
    <property type="evidence" value="ECO:0007669"/>
    <property type="project" value="InterPro"/>
</dbReference>
<dbReference type="AlphaFoldDB" id="A0A4P2VSE2"/>
<dbReference type="GO" id="GO:0009103">
    <property type="term" value="P:lipopolysaccharide biosynthetic process"/>
    <property type="evidence" value="ECO:0007669"/>
    <property type="project" value="TreeGrafter"/>
</dbReference>
<organism evidence="3 4">
    <name type="scientific">Fluviispira sanaruensis</name>
    <dbReference type="NCBI Taxonomy" id="2493639"/>
    <lineage>
        <taxon>Bacteria</taxon>
        <taxon>Pseudomonadati</taxon>
        <taxon>Bdellovibrionota</taxon>
        <taxon>Oligoflexia</taxon>
        <taxon>Silvanigrellales</taxon>
        <taxon>Silvanigrellaceae</taxon>
        <taxon>Fluviispira</taxon>
    </lineage>
</organism>
<evidence type="ECO:0000313" key="4">
    <source>
        <dbReference type="Proteomes" id="UP000291236"/>
    </source>
</evidence>
<evidence type="ECO:0000259" key="2">
    <source>
        <dbReference type="Pfam" id="PF00534"/>
    </source>
</evidence>
<dbReference type="InterPro" id="IPR001296">
    <property type="entry name" value="Glyco_trans_1"/>
</dbReference>
<proteinExistence type="predicted"/>
<dbReference type="EMBL" id="AP019368">
    <property type="protein sequence ID" value="BBH52195.1"/>
    <property type="molecule type" value="Genomic_DNA"/>
</dbReference>
<accession>A0A4P2VSE2</accession>
<dbReference type="Proteomes" id="UP000291236">
    <property type="component" value="Chromosome"/>
</dbReference>
<dbReference type="KEGG" id="sbf:JCM31447_06350"/>
<keyword evidence="4" id="KW-1185">Reference proteome</keyword>
<feature type="domain" description="Glycosyl transferase family 1" evidence="2">
    <location>
        <begin position="255"/>
        <end position="375"/>
    </location>
</feature>
<dbReference type="Gene3D" id="3.40.50.2000">
    <property type="entry name" value="Glycogen Phosphorylase B"/>
    <property type="match status" value="2"/>
</dbReference>
<gene>
    <name evidence="3" type="ORF">JCM31447_06350</name>
</gene>
<reference evidence="3 4" key="1">
    <citation type="submission" date="2018-12" db="EMBL/GenBank/DDBJ databases">
        <title>Rubrispira sanarue gen. nov., sp., nov., a member of the order Silvanigrellales, isolated from a brackish lake in Hamamatsu Japan.</title>
        <authorList>
            <person name="Maejima Y."/>
            <person name="Iino T."/>
            <person name="Muraguchi Y."/>
            <person name="Fukuda K."/>
            <person name="Nojiri H."/>
            <person name="Ohkuma M."/>
            <person name="Moriuchi R."/>
            <person name="Dohra H."/>
            <person name="Kimbara K."/>
            <person name="Shintani M."/>
        </authorList>
    </citation>
    <scope>NUCLEOTIDE SEQUENCE [LARGE SCALE GENOMIC DNA]</scope>
    <source>
        <strain evidence="3 4">RF1110005</strain>
    </source>
</reference>
<dbReference type="PANTHER" id="PTHR46401:SF2">
    <property type="entry name" value="GLYCOSYLTRANSFERASE WBBK-RELATED"/>
    <property type="match status" value="1"/>
</dbReference>
<keyword evidence="1 3" id="KW-0808">Transferase</keyword>
<dbReference type="PANTHER" id="PTHR46401">
    <property type="entry name" value="GLYCOSYLTRANSFERASE WBBK-RELATED"/>
    <property type="match status" value="1"/>
</dbReference>
<dbReference type="SUPFAM" id="SSF53756">
    <property type="entry name" value="UDP-Glycosyltransferase/glycogen phosphorylase"/>
    <property type="match status" value="1"/>
</dbReference>
<evidence type="ECO:0000256" key="1">
    <source>
        <dbReference type="ARBA" id="ARBA00022679"/>
    </source>
</evidence>
<dbReference type="Pfam" id="PF00534">
    <property type="entry name" value="Glycos_transf_1"/>
    <property type="match status" value="1"/>
</dbReference>
<name>A0A4P2VSE2_FLUSA</name>
<evidence type="ECO:0000313" key="3">
    <source>
        <dbReference type="EMBL" id="BBH52195.1"/>
    </source>
</evidence>